<keyword evidence="2" id="KW-1185">Reference proteome</keyword>
<dbReference type="Proteomes" id="UP001139981">
    <property type="component" value="Unassembled WGS sequence"/>
</dbReference>
<evidence type="ECO:0000313" key="2">
    <source>
        <dbReference type="Proteomes" id="UP001139981"/>
    </source>
</evidence>
<sequence>GASLSPDAYLRTGLMGAVVQGRVLVFGFYEDRIRTLTVEGLPSPAASPSLSFHYAGDINSSIRRYLPQVSECTAFEMFANDTHFSVIAAEVRHNSGAYATIAEEIYAVLRSRHGLFAYAVALCPPNSLPRAFQYGKRTVNAQLCRHQFESGRVNCLYVRLSTDQLFVNLPPPAGASEDILPLDPSVARYGHWLQQTSLEPPPPPPALHGADAISSFASITELLVWRAASHPDHVAFTQFDKTARPLKPMTFAKLLAKVSAVAQLMLDKRRVSPGDHVLVAIAPSPSLAVAIHACLAIGAVPIAIAPPDVERLADDLPPLLVTAREFNVSVVLVDQHSEEIFKGKTMEAALRVQSLRSLLGPNHRMPAPLSVASAPKAPRHLLGQHPSFR</sequence>
<name>A0ACC1LUG5_9FUNG</name>
<organism evidence="1 2">
    <name type="scientific">Coemansia aciculifera</name>
    <dbReference type="NCBI Taxonomy" id="417176"/>
    <lineage>
        <taxon>Eukaryota</taxon>
        <taxon>Fungi</taxon>
        <taxon>Fungi incertae sedis</taxon>
        <taxon>Zoopagomycota</taxon>
        <taxon>Kickxellomycotina</taxon>
        <taxon>Kickxellomycetes</taxon>
        <taxon>Kickxellales</taxon>
        <taxon>Kickxellaceae</taxon>
        <taxon>Coemansia</taxon>
    </lineage>
</organism>
<protein>
    <submittedName>
        <fullName evidence="1">Uncharacterized protein</fullName>
    </submittedName>
</protein>
<feature type="non-terminal residue" evidence="1">
    <location>
        <position position="389"/>
    </location>
</feature>
<dbReference type="EMBL" id="JANBVB010003050">
    <property type="protein sequence ID" value="KAJ2880770.1"/>
    <property type="molecule type" value="Genomic_DNA"/>
</dbReference>
<feature type="non-terminal residue" evidence="1">
    <location>
        <position position="1"/>
    </location>
</feature>
<comment type="caution">
    <text evidence="1">The sequence shown here is derived from an EMBL/GenBank/DDBJ whole genome shotgun (WGS) entry which is preliminary data.</text>
</comment>
<proteinExistence type="predicted"/>
<reference evidence="1" key="1">
    <citation type="submission" date="2022-07" db="EMBL/GenBank/DDBJ databases">
        <title>Phylogenomic reconstructions and comparative analyses of Kickxellomycotina fungi.</title>
        <authorList>
            <person name="Reynolds N.K."/>
            <person name="Stajich J.E."/>
            <person name="Barry K."/>
            <person name="Grigoriev I.V."/>
            <person name="Crous P."/>
            <person name="Smith M.E."/>
        </authorList>
    </citation>
    <scope>NUCLEOTIDE SEQUENCE</scope>
    <source>
        <strain evidence="1">CBS 190363</strain>
    </source>
</reference>
<evidence type="ECO:0000313" key="1">
    <source>
        <dbReference type="EMBL" id="KAJ2880770.1"/>
    </source>
</evidence>
<accession>A0ACC1LUG5</accession>
<gene>
    <name evidence="1" type="ORF">IWW38_005895</name>
</gene>